<keyword evidence="7" id="KW-1185">Reference proteome</keyword>
<dbReference type="NCBIfam" id="NF040606">
    <property type="entry name" value="CytoC_perox"/>
    <property type="match status" value="1"/>
</dbReference>
<name>A0ABU9YT95_9RHOO</name>
<evidence type="ECO:0000313" key="7">
    <source>
        <dbReference type="Proteomes" id="UP001410394"/>
    </source>
</evidence>
<dbReference type="PANTHER" id="PTHR30600">
    <property type="entry name" value="CYTOCHROME C PEROXIDASE-RELATED"/>
    <property type="match status" value="1"/>
</dbReference>
<keyword evidence="2 4" id="KW-0479">Metal-binding</keyword>
<protein>
    <submittedName>
        <fullName evidence="6">Di-heme-cytochrome C peroxidase</fullName>
    </submittedName>
</protein>
<dbReference type="Proteomes" id="UP001410394">
    <property type="component" value="Unassembled WGS sequence"/>
</dbReference>
<evidence type="ECO:0000256" key="3">
    <source>
        <dbReference type="ARBA" id="ARBA00023004"/>
    </source>
</evidence>
<gene>
    <name evidence="6" type="ORF">ABDB84_00490</name>
</gene>
<dbReference type="InterPro" id="IPR051395">
    <property type="entry name" value="Cytochrome_c_Peroxidase/MauG"/>
</dbReference>
<proteinExistence type="predicted"/>
<dbReference type="Gene3D" id="1.10.760.10">
    <property type="entry name" value="Cytochrome c-like domain"/>
    <property type="match status" value="1"/>
</dbReference>
<sequence length="702" mass="78080">MGTQSFLKIKLRVLLRKIVRPRILLILLLVFIALPAAFTYYYENVWEFRDHAPQRGASVATQDIFGDAYTQVRYLDQGWKDNESLWFYTTSQGSDLLPYDFFLSLQSAGSDKPFRSLDNIQRWRYLPQEPSVRNPDGLPVGFVKDSYKGREYLGFSCAACHTGQVNYKGTALRIDGGQTLADMDGFMHDLAAAINATAQLDAAGHCKVEVCTQFVERVLARGNYKTADEVTTELAKYRDRIAAYTQINASTTPYGYARLDAFGRIFNRVLEHVIQKQQLADMLPEVFQRAELQAVREALKPVLEGPQEDHVIERALPLLSEAQRQHFLRHVFNSPNAPVSYPFLWDIPQHDYVQWNGLAANAGLGPVGRNAGEVVGVFGTLDWSYKPGFSLSSIIGGQPISTSHISYESSVRVHNLRRIEAQLRSLQSPLWPEDVLGSLDKTRVERGEGLFDNHCAACHAAIDRKAEDRRIVANMTMQPVIGTDPQMALNSVTATGFSGILRNQYVATLTAGDILIDKKAPVAALLTKATTGVVADPYPSGNLIVRGFNWLYDLATAFFTNEIKPSIKNGNYDPDTTANPYASLVAYKGRALNGIWATAPYLHNGSIPTLYDILLPEQRKGDPAGEEYRPTSFVVGSREYDPVKGGYLSQGYAGFVFDTKLPANSNAGHEYGTIHDTTLAARGLKPLSREERLDLLEYMKSL</sequence>
<comment type="caution">
    <text evidence="6">The sequence shown here is derived from an EMBL/GenBank/DDBJ whole genome shotgun (WGS) entry which is preliminary data.</text>
</comment>
<dbReference type="InterPro" id="IPR036909">
    <property type="entry name" value="Cyt_c-like_dom_sf"/>
</dbReference>
<dbReference type="InterPro" id="IPR009056">
    <property type="entry name" value="Cyt_c-like_dom"/>
</dbReference>
<dbReference type="PANTHER" id="PTHR30600:SF9">
    <property type="entry name" value="BLR7738 PROTEIN"/>
    <property type="match status" value="1"/>
</dbReference>
<evidence type="ECO:0000256" key="2">
    <source>
        <dbReference type="ARBA" id="ARBA00022723"/>
    </source>
</evidence>
<dbReference type="Pfam" id="PF21419">
    <property type="entry name" value="RoxA-like_Cyt-c"/>
    <property type="match status" value="1"/>
</dbReference>
<dbReference type="PROSITE" id="PS51007">
    <property type="entry name" value="CYTC"/>
    <property type="match status" value="2"/>
</dbReference>
<evidence type="ECO:0000313" key="6">
    <source>
        <dbReference type="EMBL" id="MEN3066932.1"/>
    </source>
</evidence>
<dbReference type="SUPFAM" id="SSF46626">
    <property type="entry name" value="Cytochrome c"/>
    <property type="match status" value="2"/>
</dbReference>
<keyword evidence="1 4" id="KW-0349">Heme</keyword>
<keyword evidence="6" id="KW-0560">Oxidoreductase</keyword>
<dbReference type="RefSeq" id="WP_345917703.1">
    <property type="nucleotide sequence ID" value="NZ_JBDIVE010000001.1"/>
</dbReference>
<accession>A0ABU9YT95</accession>
<evidence type="ECO:0000259" key="5">
    <source>
        <dbReference type="PROSITE" id="PS51007"/>
    </source>
</evidence>
<organism evidence="6 7">
    <name type="scientific">Uliginosibacterium sediminicola</name>
    <dbReference type="NCBI Taxonomy" id="2024550"/>
    <lineage>
        <taxon>Bacteria</taxon>
        <taxon>Pseudomonadati</taxon>
        <taxon>Pseudomonadota</taxon>
        <taxon>Betaproteobacteria</taxon>
        <taxon>Rhodocyclales</taxon>
        <taxon>Zoogloeaceae</taxon>
        <taxon>Uliginosibacterium</taxon>
    </lineage>
</organism>
<keyword evidence="6" id="KW-0575">Peroxidase</keyword>
<feature type="domain" description="Cytochrome c" evidence="5">
    <location>
        <begin position="144"/>
        <end position="242"/>
    </location>
</feature>
<dbReference type="InterPro" id="IPR047758">
    <property type="entry name" value="CytoC_perox"/>
</dbReference>
<feature type="domain" description="Cytochrome c" evidence="5">
    <location>
        <begin position="442"/>
        <end position="530"/>
    </location>
</feature>
<evidence type="ECO:0000256" key="1">
    <source>
        <dbReference type="ARBA" id="ARBA00022617"/>
    </source>
</evidence>
<dbReference type="EMBL" id="JBDIVE010000001">
    <property type="protein sequence ID" value="MEN3066932.1"/>
    <property type="molecule type" value="Genomic_DNA"/>
</dbReference>
<reference evidence="6 7" key="1">
    <citation type="journal article" date="2018" name="Int. J. Syst. Evol. Microbiol.">
        <title>Uliginosibacterium sediminicola sp. nov., isolated from freshwater sediment.</title>
        <authorList>
            <person name="Hwang W.M."/>
            <person name="Kim S.M."/>
            <person name="Kang K."/>
            <person name="Ahn T.Y."/>
        </authorList>
    </citation>
    <scope>NUCLEOTIDE SEQUENCE [LARGE SCALE GENOMIC DNA]</scope>
    <source>
        <strain evidence="6 7">M1-21</strain>
    </source>
</reference>
<keyword evidence="3 4" id="KW-0408">Iron</keyword>
<dbReference type="GO" id="GO:0004601">
    <property type="term" value="F:peroxidase activity"/>
    <property type="evidence" value="ECO:0007669"/>
    <property type="project" value="UniProtKB-KW"/>
</dbReference>
<evidence type="ECO:0000256" key="4">
    <source>
        <dbReference type="PROSITE-ProRule" id="PRU00433"/>
    </source>
</evidence>